<dbReference type="VEuPathDB" id="FungiDB:I7I51_05630"/>
<accession>A0A8A1M2V8</accession>
<evidence type="ECO:0000256" key="1">
    <source>
        <dbReference type="SAM" id="MobiDB-lite"/>
    </source>
</evidence>
<proteinExistence type="predicted"/>
<dbReference type="Proteomes" id="UP000663671">
    <property type="component" value="Chromosome 4"/>
</dbReference>
<evidence type="ECO:0000313" key="3">
    <source>
        <dbReference type="Proteomes" id="UP000663671"/>
    </source>
</evidence>
<gene>
    <name evidence="2" type="ORF">I7I51_05630</name>
</gene>
<reference evidence="2" key="1">
    <citation type="submission" date="2021-01" db="EMBL/GenBank/DDBJ databases">
        <title>Chromosome-level genome assembly of a human fungal pathogen reveals clustering of transcriptionally co-regulated genes.</title>
        <authorList>
            <person name="Voorhies M."/>
            <person name="Cohen S."/>
            <person name="Shea T.P."/>
            <person name="Petrus S."/>
            <person name="Munoz J.F."/>
            <person name="Poplawski S."/>
            <person name="Goldman W.E."/>
            <person name="Michael T."/>
            <person name="Cuomo C.A."/>
            <person name="Sil A."/>
            <person name="Beyhan S."/>
        </authorList>
    </citation>
    <scope>NUCLEOTIDE SEQUENCE</scope>
    <source>
        <strain evidence="2">WU24</strain>
    </source>
</reference>
<protein>
    <submittedName>
        <fullName evidence="2">Uncharacterized protein</fullName>
    </submittedName>
</protein>
<dbReference type="EMBL" id="CP069110">
    <property type="protein sequence ID" value="QSS60826.1"/>
    <property type="molecule type" value="Genomic_DNA"/>
</dbReference>
<feature type="region of interest" description="Disordered" evidence="1">
    <location>
        <begin position="53"/>
        <end position="75"/>
    </location>
</feature>
<sequence length="146" mass="16671">MHFVHFQLPRETSEKVRSIMKGFRAKLPRTPGEIKGRPKVIFSGIRGRAARSWPPKYQMRSYGKQSNKRKPVTEQRKLDLQKAIESRLVPTTNSQKNGVSLLACSSARNDADPDAVCLVKFPHWHRSNWHRSTFNQRGCRCLTGGG</sequence>
<organism evidence="2 3">
    <name type="scientific">Ajellomyces capsulatus</name>
    <name type="common">Darling's disease fungus</name>
    <name type="synonym">Histoplasma capsulatum</name>
    <dbReference type="NCBI Taxonomy" id="5037"/>
    <lineage>
        <taxon>Eukaryota</taxon>
        <taxon>Fungi</taxon>
        <taxon>Dikarya</taxon>
        <taxon>Ascomycota</taxon>
        <taxon>Pezizomycotina</taxon>
        <taxon>Eurotiomycetes</taxon>
        <taxon>Eurotiomycetidae</taxon>
        <taxon>Onygenales</taxon>
        <taxon>Ajellomycetaceae</taxon>
        <taxon>Histoplasma</taxon>
    </lineage>
</organism>
<dbReference type="AlphaFoldDB" id="A0A8A1M2V8"/>
<evidence type="ECO:0000313" key="2">
    <source>
        <dbReference type="EMBL" id="QSS60826.1"/>
    </source>
</evidence>
<name>A0A8A1M2V8_AJECA</name>